<dbReference type="AlphaFoldDB" id="A0A5E4R6L7"/>
<dbReference type="SUPFAM" id="SSF103481">
    <property type="entry name" value="Multidrug resistance efflux transporter EmrE"/>
    <property type="match status" value="1"/>
</dbReference>
<feature type="transmembrane region" description="Helical" evidence="5">
    <location>
        <begin position="129"/>
        <end position="147"/>
    </location>
</feature>
<evidence type="ECO:0000256" key="3">
    <source>
        <dbReference type="ARBA" id="ARBA00022989"/>
    </source>
</evidence>
<dbReference type="Proteomes" id="UP000324832">
    <property type="component" value="Unassembled WGS sequence"/>
</dbReference>
<keyword evidence="4 5" id="KW-0472">Membrane</keyword>
<accession>A0A5E4R6L7</accession>
<feature type="transmembrane region" description="Helical" evidence="5">
    <location>
        <begin position="153"/>
        <end position="172"/>
    </location>
</feature>
<feature type="transmembrane region" description="Helical" evidence="5">
    <location>
        <begin position="39"/>
        <end position="60"/>
    </location>
</feature>
<evidence type="ECO:0000256" key="2">
    <source>
        <dbReference type="ARBA" id="ARBA00022692"/>
    </source>
</evidence>
<evidence type="ECO:0000313" key="7">
    <source>
        <dbReference type="EMBL" id="VVD05637.1"/>
    </source>
</evidence>
<keyword evidence="2 5" id="KW-0812">Transmembrane</keyword>
<feature type="non-terminal residue" evidence="7">
    <location>
        <position position="190"/>
    </location>
</feature>
<dbReference type="Pfam" id="PF03151">
    <property type="entry name" value="TPT"/>
    <property type="match status" value="1"/>
</dbReference>
<comment type="subcellular location">
    <subcellularLocation>
        <location evidence="1">Membrane</location>
        <topology evidence="1">Multi-pass membrane protein</topology>
    </subcellularLocation>
</comment>
<dbReference type="PANTHER" id="PTHR11132">
    <property type="entry name" value="SOLUTE CARRIER FAMILY 35"/>
    <property type="match status" value="1"/>
</dbReference>
<evidence type="ECO:0000256" key="5">
    <source>
        <dbReference type="SAM" id="Phobius"/>
    </source>
</evidence>
<sequence>MRVKRETLIVGALCGAWYALSSASNVVGKLVLLEFPFPLTLTLVQLASTAAYSAPALRAFRVRPAPAFPARFYLRALLPLAFAKFLTTMFSQVSIWKVPVSYAHTVKATTPLWTAGLSWLLFGERVARGVQVSLLLIAAGVALASATELSFHPVGMSAALAAAALLSLQHLFSKRLMKDTSLHHLRLLQV</sequence>
<reference evidence="7 8" key="1">
    <citation type="submission" date="2017-07" db="EMBL/GenBank/DDBJ databases">
        <authorList>
            <person name="Talla V."/>
            <person name="Backstrom N."/>
        </authorList>
    </citation>
    <scope>NUCLEOTIDE SEQUENCE [LARGE SCALE GENOMIC DNA]</scope>
</reference>
<dbReference type="InterPro" id="IPR050186">
    <property type="entry name" value="TPT_transporter"/>
</dbReference>
<feature type="domain" description="Sugar phosphate transporter" evidence="6">
    <location>
        <begin position="10"/>
        <end position="189"/>
    </location>
</feature>
<feature type="transmembrane region" description="Helical" evidence="5">
    <location>
        <begin position="72"/>
        <end position="96"/>
    </location>
</feature>
<organism evidence="7 8">
    <name type="scientific">Leptidea sinapis</name>
    <dbReference type="NCBI Taxonomy" id="189913"/>
    <lineage>
        <taxon>Eukaryota</taxon>
        <taxon>Metazoa</taxon>
        <taxon>Ecdysozoa</taxon>
        <taxon>Arthropoda</taxon>
        <taxon>Hexapoda</taxon>
        <taxon>Insecta</taxon>
        <taxon>Pterygota</taxon>
        <taxon>Neoptera</taxon>
        <taxon>Endopterygota</taxon>
        <taxon>Lepidoptera</taxon>
        <taxon>Glossata</taxon>
        <taxon>Ditrysia</taxon>
        <taxon>Papilionoidea</taxon>
        <taxon>Pieridae</taxon>
        <taxon>Dismorphiinae</taxon>
        <taxon>Leptidea</taxon>
    </lineage>
</organism>
<evidence type="ECO:0000313" key="8">
    <source>
        <dbReference type="Proteomes" id="UP000324832"/>
    </source>
</evidence>
<evidence type="ECO:0000256" key="1">
    <source>
        <dbReference type="ARBA" id="ARBA00004141"/>
    </source>
</evidence>
<keyword evidence="3 5" id="KW-1133">Transmembrane helix</keyword>
<dbReference type="InterPro" id="IPR004853">
    <property type="entry name" value="Sugar_P_trans_dom"/>
</dbReference>
<name>A0A5E4R6L7_9NEOP</name>
<gene>
    <name evidence="7" type="ORF">LSINAPIS_LOCUS15131</name>
</gene>
<feature type="transmembrane region" description="Helical" evidence="5">
    <location>
        <begin position="102"/>
        <end position="122"/>
    </location>
</feature>
<dbReference type="GO" id="GO:0016020">
    <property type="term" value="C:membrane"/>
    <property type="evidence" value="ECO:0007669"/>
    <property type="project" value="UniProtKB-SubCell"/>
</dbReference>
<keyword evidence="8" id="KW-1185">Reference proteome</keyword>
<proteinExistence type="predicted"/>
<evidence type="ECO:0000259" key="6">
    <source>
        <dbReference type="Pfam" id="PF03151"/>
    </source>
</evidence>
<evidence type="ECO:0000256" key="4">
    <source>
        <dbReference type="ARBA" id="ARBA00023136"/>
    </source>
</evidence>
<dbReference type="EMBL" id="FZQP02006997">
    <property type="protein sequence ID" value="VVD05637.1"/>
    <property type="molecule type" value="Genomic_DNA"/>
</dbReference>
<protein>
    <recommendedName>
        <fullName evidence="6">Sugar phosphate transporter domain-containing protein</fullName>
    </recommendedName>
</protein>
<dbReference type="InterPro" id="IPR037185">
    <property type="entry name" value="EmrE-like"/>
</dbReference>